<gene>
    <name evidence="1" type="ORF">S01H4_07455</name>
</gene>
<dbReference type="EMBL" id="BART01002439">
    <property type="protein sequence ID" value="GAG61823.1"/>
    <property type="molecule type" value="Genomic_DNA"/>
</dbReference>
<accession>X0ZN61</accession>
<proteinExistence type="predicted"/>
<protein>
    <submittedName>
        <fullName evidence="1">Uncharacterized protein</fullName>
    </submittedName>
</protein>
<sequence length="313" mass="35732">MFPPKFQNNDFISPMGDDSVETVFDYPKLAQISGNFSRYNLTVIMDEASSFIEGNLTVDFYNNDGVNYTRIPFHIYLSGMEYFSRPGLIEIVNVTDLDDPNLAIPFDVYSDQQIMWVNLTANLEPQKRAEFIIQFNATIPDGGIDRSNSHGSDINNSTIYKFGSFYPIPCVYDNKDGWNTDSYLTTGDPFYIDMAYYNFFIEASSDMIIAATGGLEKKLENGATTLYHFNPIYPVREVTFSASKYFQVQSKISNGVNVSTFFLKKDFDFWNVNALNHTENALILFNNTFGIYPYPTLNVVEEYTEYGGMEYPN</sequence>
<reference evidence="1" key="1">
    <citation type="journal article" date="2014" name="Front. Microbiol.">
        <title>High frequency of phylogenetically diverse reductive dehalogenase-homologous genes in deep subseafloor sedimentary metagenomes.</title>
        <authorList>
            <person name="Kawai M."/>
            <person name="Futagami T."/>
            <person name="Toyoda A."/>
            <person name="Takaki Y."/>
            <person name="Nishi S."/>
            <person name="Hori S."/>
            <person name="Arai W."/>
            <person name="Tsubouchi T."/>
            <person name="Morono Y."/>
            <person name="Uchiyama I."/>
            <person name="Ito T."/>
            <person name="Fujiyama A."/>
            <person name="Inagaki F."/>
            <person name="Takami H."/>
        </authorList>
    </citation>
    <scope>NUCLEOTIDE SEQUENCE</scope>
    <source>
        <strain evidence="1">Expedition CK06-06</strain>
    </source>
</reference>
<dbReference type="AlphaFoldDB" id="X0ZN61"/>
<evidence type="ECO:0000313" key="1">
    <source>
        <dbReference type="EMBL" id="GAG61823.1"/>
    </source>
</evidence>
<organism evidence="1">
    <name type="scientific">marine sediment metagenome</name>
    <dbReference type="NCBI Taxonomy" id="412755"/>
    <lineage>
        <taxon>unclassified sequences</taxon>
        <taxon>metagenomes</taxon>
        <taxon>ecological metagenomes</taxon>
    </lineage>
</organism>
<name>X0ZN61_9ZZZZ</name>
<feature type="non-terminal residue" evidence="1">
    <location>
        <position position="313"/>
    </location>
</feature>
<comment type="caution">
    <text evidence="1">The sequence shown here is derived from an EMBL/GenBank/DDBJ whole genome shotgun (WGS) entry which is preliminary data.</text>
</comment>